<dbReference type="PANTHER" id="PTHR30005:SF0">
    <property type="entry name" value="RETROGRADE REGULATION PROTEIN 2"/>
    <property type="match status" value="1"/>
</dbReference>
<organism evidence="3 4">
    <name type="scientific">Actinokineospora diospyrosa</name>
    <dbReference type="NCBI Taxonomy" id="103728"/>
    <lineage>
        <taxon>Bacteria</taxon>
        <taxon>Bacillati</taxon>
        <taxon>Actinomycetota</taxon>
        <taxon>Actinomycetes</taxon>
        <taxon>Pseudonocardiales</taxon>
        <taxon>Pseudonocardiaceae</taxon>
        <taxon>Actinokineospora</taxon>
    </lineage>
</organism>
<proteinExistence type="inferred from homology"/>
<dbReference type="InterPro" id="IPR003695">
    <property type="entry name" value="Ppx_GppA_N"/>
</dbReference>
<dbReference type="Gene3D" id="3.30.420.150">
    <property type="entry name" value="Exopolyphosphatase. Domain 2"/>
    <property type="match status" value="1"/>
</dbReference>
<dbReference type="PANTHER" id="PTHR30005">
    <property type="entry name" value="EXOPOLYPHOSPHATASE"/>
    <property type="match status" value="1"/>
</dbReference>
<name>A0ABT1ILS7_9PSEU</name>
<accession>A0ABT1ILS7</accession>
<dbReference type="InterPro" id="IPR050273">
    <property type="entry name" value="GppA/Ppx_hydrolase"/>
</dbReference>
<evidence type="ECO:0000313" key="4">
    <source>
        <dbReference type="Proteomes" id="UP001205185"/>
    </source>
</evidence>
<comment type="similarity">
    <text evidence="1">Belongs to the GppA/Ppx family.</text>
</comment>
<comment type="caution">
    <text evidence="3">The sequence shown here is derived from an EMBL/GenBank/DDBJ whole genome shotgun (WGS) entry which is preliminary data.</text>
</comment>
<gene>
    <name evidence="3" type="ORF">LV75_006138</name>
</gene>
<protein>
    <submittedName>
        <fullName evidence="3">Exopolyphosphatase / guanosine-5'-triphosphate,3'-diphosphate pyrophosphatase</fullName>
    </submittedName>
</protein>
<dbReference type="EMBL" id="JAMTCO010000017">
    <property type="protein sequence ID" value="MCP2273608.1"/>
    <property type="molecule type" value="Genomic_DNA"/>
</dbReference>
<evidence type="ECO:0000313" key="3">
    <source>
        <dbReference type="EMBL" id="MCP2273608.1"/>
    </source>
</evidence>
<dbReference type="Gene3D" id="3.30.420.40">
    <property type="match status" value="1"/>
</dbReference>
<sequence>MREPLDTVGVLDVGSFSAHLLVVAAHQDDPLTPLHSDKVRLRLDRAYDTCGRLRPEGIDAIAAAIAAVRGRARRAGVPIGEFVPFATSSVRDAANADEVVRRIARRTGVVLRTFTGQQEAQLAYLAARRWSGQRGRLTVLDVGGGTVEVATGAADEPLVAESLPFGARTLTALGLVDREDEVAELIRRALTEDDLAALHRGRAVGCSKVFGGLAKLAGRRTVRVADLDRWIPRLARLSARRRAKLPGISRHRAEQSLAGAVAARALMEVTGHDAVVVSPWSTTQGLLLALREHRSGLVGTDAA</sequence>
<dbReference type="Proteomes" id="UP001205185">
    <property type="component" value="Unassembled WGS sequence"/>
</dbReference>
<keyword evidence="4" id="KW-1185">Reference proteome</keyword>
<dbReference type="Pfam" id="PF02541">
    <property type="entry name" value="Ppx-GppA"/>
    <property type="match status" value="1"/>
</dbReference>
<evidence type="ECO:0000259" key="2">
    <source>
        <dbReference type="Pfam" id="PF02541"/>
    </source>
</evidence>
<dbReference type="InterPro" id="IPR043129">
    <property type="entry name" value="ATPase_NBD"/>
</dbReference>
<feature type="domain" description="Ppx/GppA phosphatase N-terminal" evidence="2">
    <location>
        <begin position="22"/>
        <end position="289"/>
    </location>
</feature>
<dbReference type="SUPFAM" id="SSF53067">
    <property type="entry name" value="Actin-like ATPase domain"/>
    <property type="match status" value="2"/>
</dbReference>
<evidence type="ECO:0000256" key="1">
    <source>
        <dbReference type="ARBA" id="ARBA00007125"/>
    </source>
</evidence>
<reference evidence="3 4" key="1">
    <citation type="submission" date="2022-06" db="EMBL/GenBank/DDBJ databases">
        <title>Genomic Encyclopedia of Archaeal and Bacterial Type Strains, Phase II (KMG-II): from individual species to whole genera.</title>
        <authorList>
            <person name="Goeker M."/>
        </authorList>
    </citation>
    <scope>NUCLEOTIDE SEQUENCE [LARGE SCALE GENOMIC DNA]</scope>
    <source>
        <strain evidence="3 4">DSM 44255</strain>
    </source>
</reference>
<dbReference type="RefSeq" id="WP_253890800.1">
    <property type="nucleotide sequence ID" value="NZ_BAAAVB010000004.1"/>
</dbReference>